<name>A0AAW9Q5E7_9BURK</name>
<dbReference type="RefSeq" id="WP_332290128.1">
    <property type="nucleotide sequence ID" value="NZ_JAZIBG010000028.1"/>
</dbReference>
<sequence>MIADAFESLGLHVLERGWLSSNNVVFGERPGSPAAIVDTGYVSHAEQTQALVAAVLPQGVRRIVNTHLHSDHCGGNAALQAAGAEEVWVPATLVDAVNRWDTAGALSFEATDQRCARFGATGGLDDSRSIVLGGATWQVHAAPGHDPDAVMLFEPVHGVLISGDALWQQRVAILFPELVAEPGIGPALQALQRIEALAPRIVIPGHGAPFTDVAEALAASRQRIALFAEQPIAHLRYALRALVVFNLLEHRSRPRAALLRWMTATPLLRELGRRLPAGISPEDFAAENLDRLLRDGTLVGCGDDIHAA</sequence>
<dbReference type="AlphaFoldDB" id="A0AAW9Q5E7"/>
<comment type="caution">
    <text evidence="2">The sequence shown here is derived from an EMBL/GenBank/DDBJ whole genome shotgun (WGS) entry which is preliminary data.</text>
</comment>
<evidence type="ECO:0000313" key="2">
    <source>
        <dbReference type="EMBL" id="MEF7615026.1"/>
    </source>
</evidence>
<dbReference type="InterPro" id="IPR001279">
    <property type="entry name" value="Metallo-B-lactamas"/>
</dbReference>
<dbReference type="Gene3D" id="3.60.15.10">
    <property type="entry name" value="Ribonuclease Z/Hydroxyacylglutathione hydrolase-like"/>
    <property type="match status" value="1"/>
</dbReference>
<feature type="domain" description="Metallo-beta-lactamase" evidence="1">
    <location>
        <begin position="20"/>
        <end position="206"/>
    </location>
</feature>
<accession>A0AAW9Q5E7</accession>
<dbReference type="Pfam" id="PF00753">
    <property type="entry name" value="Lactamase_B"/>
    <property type="match status" value="1"/>
</dbReference>
<gene>
    <name evidence="2" type="ORF">V4F39_13980</name>
</gene>
<organism evidence="2 3">
    <name type="scientific">Aquincola agrisoli</name>
    <dbReference type="NCBI Taxonomy" id="3119538"/>
    <lineage>
        <taxon>Bacteria</taxon>
        <taxon>Pseudomonadati</taxon>
        <taxon>Pseudomonadota</taxon>
        <taxon>Betaproteobacteria</taxon>
        <taxon>Burkholderiales</taxon>
        <taxon>Sphaerotilaceae</taxon>
        <taxon>Aquincola</taxon>
    </lineage>
</organism>
<dbReference type="Proteomes" id="UP001336250">
    <property type="component" value="Unassembled WGS sequence"/>
</dbReference>
<dbReference type="PANTHER" id="PTHR42951">
    <property type="entry name" value="METALLO-BETA-LACTAMASE DOMAIN-CONTAINING"/>
    <property type="match status" value="1"/>
</dbReference>
<dbReference type="CDD" id="cd06262">
    <property type="entry name" value="metallo-hydrolase-like_MBL-fold"/>
    <property type="match status" value="1"/>
</dbReference>
<dbReference type="EMBL" id="JAZIBG010000028">
    <property type="protein sequence ID" value="MEF7615026.1"/>
    <property type="molecule type" value="Genomic_DNA"/>
</dbReference>
<dbReference type="InterPro" id="IPR036866">
    <property type="entry name" value="RibonucZ/Hydroxyglut_hydro"/>
</dbReference>
<evidence type="ECO:0000313" key="3">
    <source>
        <dbReference type="Proteomes" id="UP001336250"/>
    </source>
</evidence>
<dbReference type="InterPro" id="IPR050855">
    <property type="entry name" value="NDM-1-like"/>
</dbReference>
<evidence type="ECO:0000259" key="1">
    <source>
        <dbReference type="SMART" id="SM00849"/>
    </source>
</evidence>
<reference evidence="2 3" key="1">
    <citation type="submission" date="2024-02" db="EMBL/GenBank/DDBJ databases">
        <title>Genome sequence of Aquincola sp. MAHUQ-54.</title>
        <authorList>
            <person name="Huq M.A."/>
        </authorList>
    </citation>
    <scope>NUCLEOTIDE SEQUENCE [LARGE SCALE GENOMIC DNA]</scope>
    <source>
        <strain evidence="2 3">MAHUQ-54</strain>
    </source>
</reference>
<keyword evidence="3" id="KW-1185">Reference proteome</keyword>
<dbReference type="SUPFAM" id="SSF56281">
    <property type="entry name" value="Metallo-hydrolase/oxidoreductase"/>
    <property type="match status" value="1"/>
</dbReference>
<protein>
    <submittedName>
        <fullName evidence="2">MBL fold metallo-hydrolase</fullName>
    </submittedName>
</protein>
<dbReference type="SMART" id="SM00849">
    <property type="entry name" value="Lactamase_B"/>
    <property type="match status" value="1"/>
</dbReference>
<proteinExistence type="predicted"/>